<gene>
    <name evidence="19" type="ORF">ACFQGD_28285</name>
</gene>
<evidence type="ECO:0000256" key="7">
    <source>
        <dbReference type="ARBA" id="ARBA00022839"/>
    </source>
</evidence>
<dbReference type="PROSITE" id="PS51217">
    <property type="entry name" value="UVRD_HELICASE_CTER"/>
    <property type="match status" value="1"/>
</dbReference>
<keyword evidence="11" id="KW-0413">Isomerase</keyword>
<dbReference type="InterPro" id="IPR000212">
    <property type="entry name" value="DNA_helicase_UvrD/REP"/>
</dbReference>
<dbReference type="Pfam" id="PF13361">
    <property type="entry name" value="UvrD_C"/>
    <property type="match status" value="1"/>
</dbReference>
<dbReference type="Gene3D" id="1.10.10.160">
    <property type="match status" value="1"/>
</dbReference>
<keyword evidence="6 15" id="KW-0347">Helicase</keyword>
<dbReference type="GO" id="GO:0004386">
    <property type="term" value="F:helicase activity"/>
    <property type="evidence" value="ECO:0007669"/>
    <property type="project" value="UniProtKB-KW"/>
</dbReference>
<dbReference type="PROSITE" id="PS51198">
    <property type="entry name" value="UVRD_HELICASE_ATP_BIND"/>
    <property type="match status" value="1"/>
</dbReference>
<keyword evidence="2" id="KW-0540">Nuclease</keyword>
<evidence type="ECO:0000256" key="16">
    <source>
        <dbReference type="SAM" id="MobiDB-lite"/>
    </source>
</evidence>
<dbReference type="PANTHER" id="PTHR11070">
    <property type="entry name" value="UVRD / RECB / PCRA DNA HELICASE FAMILY MEMBER"/>
    <property type="match status" value="1"/>
</dbReference>
<evidence type="ECO:0000256" key="5">
    <source>
        <dbReference type="ARBA" id="ARBA00022801"/>
    </source>
</evidence>
<dbReference type="RefSeq" id="WP_345406497.1">
    <property type="nucleotide sequence ID" value="NZ_BAABLA010000122.1"/>
</dbReference>
<keyword evidence="4" id="KW-0227">DNA damage</keyword>
<comment type="catalytic activity">
    <reaction evidence="14">
        <text>ATP + H2O = ADP + phosphate + H(+)</text>
        <dbReference type="Rhea" id="RHEA:13065"/>
        <dbReference type="ChEBI" id="CHEBI:15377"/>
        <dbReference type="ChEBI" id="CHEBI:15378"/>
        <dbReference type="ChEBI" id="CHEBI:30616"/>
        <dbReference type="ChEBI" id="CHEBI:43474"/>
        <dbReference type="ChEBI" id="CHEBI:456216"/>
        <dbReference type="EC" id="5.6.2.4"/>
    </reaction>
</comment>
<feature type="domain" description="UvrD-like helicase C-terminal" evidence="18">
    <location>
        <begin position="336"/>
        <end position="634"/>
    </location>
</feature>
<comment type="caution">
    <text evidence="19">The sequence shown here is derived from an EMBL/GenBank/DDBJ whole genome shotgun (WGS) entry which is preliminary data.</text>
</comment>
<dbReference type="SUPFAM" id="SSF52540">
    <property type="entry name" value="P-loop containing nucleoside triphosphate hydrolases"/>
    <property type="match status" value="1"/>
</dbReference>
<feature type="compositionally biased region" description="Basic and acidic residues" evidence="16">
    <location>
        <begin position="1"/>
        <end position="14"/>
    </location>
</feature>
<evidence type="ECO:0000259" key="17">
    <source>
        <dbReference type="PROSITE" id="PS51198"/>
    </source>
</evidence>
<feature type="region of interest" description="Disordered" evidence="16">
    <location>
        <begin position="1"/>
        <end position="20"/>
    </location>
</feature>
<dbReference type="InterPro" id="IPR013986">
    <property type="entry name" value="DExx_box_DNA_helicase_dom_sf"/>
</dbReference>
<organism evidence="19 20">
    <name type="scientific">Haloechinothrix salitolerans</name>
    <dbReference type="NCBI Taxonomy" id="926830"/>
    <lineage>
        <taxon>Bacteria</taxon>
        <taxon>Bacillati</taxon>
        <taxon>Actinomycetota</taxon>
        <taxon>Actinomycetes</taxon>
        <taxon>Pseudonocardiales</taxon>
        <taxon>Pseudonocardiaceae</taxon>
        <taxon>Haloechinothrix</taxon>
    </lineage>
</organism>
<keyword evidence="3 15" id="KW-0547">Nucleotide-binding</keyword>
<evidence type="ECO:0000256" key="6">
    <source>
        <dbReference type="ARBA" id="ARBA00022806"/>
    </source>
</evidence>
<dbReference type="InterPro" id="IPR011604">
    <property type="entry name" value="PDDEXK-like_dom_sf"/>
</dbReference>
<dbReference type="InterPro" id="IPR014016">
    <property type="entry name" value="UvrD-like_ATP-bd"/>
</dbReference>
<evidence type="ECO:0000256" key="13">
    <source>
        <dbReference type="ARBA" id="ARBA00034808"/>
    </source>
</evidence>
<dbReference type="Pfam" id="PF00580">
    <property type="entry name" value="UvrD-helicase"/>
    <property type="match status" value="1"/>
</dbReference>
<keyword evidence="10" id="KW-0234">DNA repair</keyword>
<evidence type="ECO:0000313" key="20">
    <source>
        <dbReference type="Proteomes" id="UP001596337"/>
    </source>
</evidence>
<keyword evidence="7" id="KW-0269">Exonuclease</keyword>
<dbReference type="InterPro" id="IPR027417">
    <property type="entry name" value="P-loop_NTPase"/>
</dbReference>
<dbReference type="EMBL" id="JBHSXX010000001">
    <property type="protein sequence ID" value="MFC6871025.1"/>
    <property type="molecule type" value="Genomic_DNA"/>
</dbReference>
<evidence type="ECO:0000256" key="4">
    <source>
        <dbReference type="ARBA" id="ARBA00022763"/>
    </source>
</evidence>
<evidence type="ECO:0000259" key="18">
    <source>
        <dbReference type="PROSITE" id="PS51217"/>
    </source>
</evidence>
<evidence type="ECO:0000256" key="9">
    <source>
        <dbReference type="ARBA" id="ARBA00023125"/>
    </source>
</evidence>
<evidence type="ECO:0000256" key="12">
    <source>
        <dbReference type="ARBA" id="ARBA00034617"/>
    </source>
</evidence>
<dbReference type="Proteomes" id="UP001596337">
    <property type="component" value="Unassembled WGS sequence"/>
</dbReference>
<proteinExistence type="inferred from homology"/>
<feature type="binding site" evidence="15">
    <location>
        <begin position="44"/>
        <end position="51"/>
    </location>
    <ligand>
        <name>ATP</name>
        <dbReference type="ChEBI" id="CHEBI:30616"/>
    </ligand>
</feature>
<dbReference type="EC" id="5.6.2.4" evidence="13"/>
<keyword evidence="8 15" id="KW-0067">ATP-binding</keyword>
<dbReference type="Gene3D" id="3.90.320.10">
    <property type="match status" value="1"/>
</dbReference>
<dbReference type="Gene3D" id="1.10.486.10">
    <property type="entry name" value="PCRA, domain 4"/>
    <property type="match status" value="1"/>
</dbReference>
<accession>A0ABW2C935</accession>
<feature type="domain" description="UvrD-like helicase ATP-binding" evidence="17">
    <location>
        <begin position="23"/>
        <end position="335"/>
    </location>
</feature>
<dbReference type="Pfam" id="PF12705">
    <property type="entry name" value="PDDEXK_1"/>
    <property type="match status" value="1"/>
</dbReference>
<dbReference type="InterPro" id="IPR038726">
    <property type="entry name" value="PDDEXK_AddAB-type"/>
</dbReference>
<keyword evidence="9" id="KW-0238">DNA-binding</keyword>
<comment type="catalytic activity">
    <reaction evidence="12">
        <text>Couples ATP hydrolysis with the unwinding of duplex DNA by translocating in the 3'-5' direction.</text>
        <dbReference type="EC" id="5.6.2.4"/>
    </reaction>
</comment>
<evidence type="ECO:0000256" key="10">
    <source>
        <dbReference type="ARBA" id="ARBA00023204"/>
    </source>
</evidence>
<evidence type="ECO:0000256" key="15">
    <source>
        <dbReference type="PROSITE-ProRule" id="PRU00560"/>
    </source>
</evidence>
<evidence type="ECO:0000313" key="19">
    <source>
        <dbReference type="EMBL" id="MFC6871025.1"/>
    </source>
</evidence>
<dbReference type="Gene3D" id="3.40.50.300">
    <property type="entry name" value="P-loop containing nucleotide triphosphate hydrolases"/>
    <property type="match status" value="2"/>
</dbReference>
<keyword evidence="5 15" id="KW-0378">Hydrolase</keyword>
<evidence type="ECO:0000256" key="14">
    <source>
        <dbReference type="ARBA" id="ARBA00048988"/>
    </source>
</evidence>
<keyword evidence="20" id="KW-1185">Reference proteome</keyword>
<evidence type="ECO:0000256" key="1">
    <source>
        <dbReference type="ARBA" id="ARBA00009922"/>
    </source>
</evidence>
<comment type="similarity">
    <text evidence="1">Belongs to the helicase family. UvrD subfamily.</text>
</comment>
<evidence type="ECO:0000256" key="11">
    <source>
        <dbReference type="ARBA" id="ARBA00023235"/>
    </source>
</evidence>
<dbReference type="InterPro" id="IPR014017">
    <property type="entry name" value="DNA_helicase_UvrD-like_C"/>
</dbReference>
<dbReference type="PANTHER" id="PTHR11070:SF59">
    <property type="entry name" value="DNA 3'-5' HELICASE"/>
    <property type="match status" value="1"/>
</dbReference>
<sequence length="1064" mass="114263">MSRSAERSGPKLVRDPITSGEPRRWPRVVRPVLDGDAGFVRVLGGPGTGKTTLLAEAAARRILSGADPEQVLVLTASRHAADALRTEITRLLTGGPVTDVPRTVREPLVRTVHSYAFGVLRVQATDQGLPPPRLLSGPEQDAVVRELLVGDVEEIDAAYWPEALRPALMVPGFAEELRDLLLRAAERGLGPEDLTRLGRQRGRPEWVAAGTFWKQYEQVTLLQGAGGGALATPAAEALDAAELVSSALLSLHGDEDLLKRERGRIRHLLVDDGQHLDPLQWRLLRLIGDGAEQFVLAGDPEQAVFSFRGADPRVLNEADADGEHTVVLDIGHRMGADVALAASRVAAGMPGPRQADVSPAGDGTVVVRKFATAAVEAGWIADRLRRAHLIDGVPWSEMAIVVRSAGRTFPVLQRAMRAAGVPIASAADELPLARNPAVRPLLTALRVAANSDLLDARLAEELLSSPLGGADPLALRRLRRGLRRLEQASGGQRQSDELLVEALRTGDPLTGLADSEAASLRRVTDVLAAGRKAIARGAGVEQVLWELWRASGLQRRWLTLSERGGSLGRQADADLDAVVGLFHAAGSYVDRLPQAGVGGFAEYLLSQRIVGDSLAPTAARSDGVELVTAHGAAGREWTVVAIASVQEGSWPDLRPRGSLLGVERLVDIVSGVEANEVSAIAPLLAEERRLFYLAVSRARGTLLVSSIEGEDEQPSRFIEELAEVAGEDTDEARRIPTRQEPERPLVLSRLVGDLRAAVCDATTDPERRRRAARQLARLAEAGVPGAHPDTWYGLVDVSSDAPLLGDDDPISVSPSTVDLLRRCPLRWLLERNGGTDPPQLAAIAGTVIHALAQSAAEGATKDELVEALDVALKQIDVGAPWYTRSERRRMSAMAESFLTWLTTSRDELTEVGVERDIDVELPLGERRVRLRGRIDRLEADRDGRLVIVDVKTSKKAVTKAEAAEHPQLATYQLAVWLGAAGTGAQPGGGRLVYVADAVKKTGAAKELRQDPLDDDAKQEWLAEVRTAALDSLGPGYLARESADCGRCPARTCCPLQLEGRQVTS</sequence>
<name>A0ABW2C935_9PSEU</name>
<evidence type="ECO:0000256" key="2">
    <source>
        <dbReference type="ARBA" id="ARBA00022722"/>
    </source>
</evidence>
<reference evidence="20" key="1">
    <citation type="journal article" date="2019" name="Int. J. Syst. Evol. Microbiol.">
        <title>The Global Catalogue of Microorganisms (GCM) 10K type strain sequencing project: providing services to taxonomists for standard genome sequencing and annotation.</title>
        <authorList>
            <consortium name="The Broad Institute Genomics Platform"/>
            <consortium name="The Broad Institute Genome Sequencing Center for Infectious Disease"/>
            <person name="Wu L."/>
            <person name="Ma J."/>
        </authorList>
    </citation>
    <scope>NUCLEOTIDE SEQUENCE [LARGE SCALE GENOMIC DNA]</scope>
    <source>
        <strain evidence="20">KCTC 32255</strain>
    </source>
</reference>
<protein>
    <recommendedName>
        <fullName evidence="13">DNA 3'-5' helicase</fullName>
        <ecNumber evidence="13">5.6.2.4</ecNumber>
    </recommendedName>
</protein>
<evidence type="ECO:0000256" key="3">
    <source>
        <dbReference type="ARBA" id="ARBA00022741"/>
    </source>
</evidence>
<evidence type="ECO:0000256" key="8">
    <source>
        <dbReference type="ARBA" id="ARBA00022840"/>
    </source>
</evidence>